<reference evidence="1" key="1">
    <citation type="journal article" date="2023" name="Mol. Phylogenet. Evol.">
        <title>Genome-scale phylogeny and comparative genomics of the fungal order Sordariales.</title>
        <authorList>
            <person name="Hensen N."/>
            <person name="Bonometti L."/>
            <person name="Westerberg I."/>
            <person name="Brannstrom I.O."/>
            <person name="Guillou S."/>
            <person name="Cros-Aarteil S."/>
            <person name="Calhoun S."/>
            <person name="Haridas S."/>
            <person name="Kuo A."/>
            <person name="Mondo S."/>
            <person name="Pangilinan J."/>
            <person name="Riley R."/>
            <person name="LaButti K."/>
            <person name="Andreopoulos B."/>
            <person name="Lipzen A."/>
            <person name="Chen C."/>
            <person name="Yan M."/>
            <person name="Daum C."/>
            <person name="Ng V."/>
            <person name="Clum A."/>
            <person name="Steindorff A."/>
            <person name="Ohm R.A."/>
            <person name="Martin F."/>
            <person name="Silar P."/>
            <person name="Natvig D.O."/>
            <person name="Lalanne C."/>
            <person name="Gautier V."/>
            <person name="Ament-Velasquez S.L."/>
            <person name="Kruys A."/>
            <person name="Hutchinson M.I."/>
            <person name="Powell A.J."/>
            <person name="Barry K."/>
            <person name="Miller A.N."/>
            <person name="Grigoriev I.V."/>
            <person name="Debuchy R."/>
            <person name="Gladieux P."/>
            <person name="Hiltunen Thoren M."/>
            <person name="Johannesson H."/>
        </authorList>
    </citation>
    <scope>NUCLEOTIDE SEQUENCE</scope>
    <source>
        <strain evidence="1">CBS 232.78</strain>
    </source>
</reference>
<comment type="caution">
    <text evidence="1">The sequence shown here is derived from an EMBL/GenBank/DDBJ whole genome shotgun (WGS) entry which is preliminary data.</text>
</comment>
<accession>A0AAE0KAM5</accession>
<organism evidence="1 2">
    <name type="scientific">Podospora didyma</name>
    <dbReference type="NCBI Taxonomy" id="330526"/>
    <lineage>
        <taxon>Eukaryota</taxon>
        <taxon>Fungi</taxon>
        <taxon>Dikarya</taxon>
        <taxon>Ascomycota</taxon>
        <taxon>Pezizomycotina</taxon>
        <taxon>Sordariomycetes</taxon>
        <taxon>Sordariomycetidae</taxon>
        <taxon>Sordariales</taxon>
        <taxon>Podosporaceae</taxon>
        <taxon>Podospora</taxon>
    </lineage>
</organism>
<keyword evidence="2" id="KW-1185">Reference proteome</keyword>
<dbReference type="EMBL" id="JAULSW010000008">
    <property type="protein sequence ID" value="KAK3372587.1"/>
    <property type="molecule type" value="Genomic_DNA"/>
</dbReference>
<dbReference type="Proteomes" id="UP001285441">
    <property type="component" value="Unassembled WGS sequence"/>
</dbReference>
<dbReference type="AlphaFoldDB" id="A0AAE0KAM5"/>
<proteinExistence type="predicted"/>
<evidence type="ECO:0000313" key="1">
    <source>
        <dbReference type="EMBL" id="KAK3372587.1"/>
    </source>
</evidence>
<evidence type="ECO:0000313" key="2">
    <source>
        <dbReference type="Proteomes" id="UP001285441"/>
    </source>
</evidence>
<name>A0AAE0KAM5_9PEZI</name>
<reference evidence="1" key="2">
    <citation type="submission" date="2023-06" db="EMBL/GenBank/DDBJ databases">
        <authorList>
            <consortium name="Lawrence Berkeley National Laboratory"/>
            <person name="Haridas S."/>
            <person name="Hensen N."/>
            <person name="Bonometti L."/>
            <person name="Westerberg I."/>
            <person name="Brannstrom I.O."/>
            <person name="Guillou S."/>
            <person name="Cros-Aarteil S."/>
            <person name="Calhoun S."/>
            <person name="Kuo A."/>
            <person name="Mondo S."/>
            <person name="Pangilinan J."/>
            <person name="Riley R."/>
            <person name="LaButti K."/>
            <person name="Andreopoulos B."/>
            <person name="Lipzen A."/>
            <person name="Chen C."/>
            <person name="Yanf M."/>
            <person name="Daum C."/>
            <person name="Ng V."/>
            <person name="Clum A."/>
            <person name="Steindorff A."/>
            <person name="Ohm R."/>
            <person name="Martin F."/>
            <person name="Silar P."/>
            <person name="Natvig D."/>
            <person name="Lalanne C."/>
            <person name="Gautier V."/>
            <person name="Ament-velasquez S.L."/>
            <person name="Kruys A."/>
            <person name="Hutchinson M.I."/>
            <person name="Powell A.J."/>
            <person name="Barry K."/>
            <person name="Miller A.N."/>
            <person name="Grigoriev I.V."/>
            <person name="Debuchy R."/>
            <person name="Gladieux P."/>
            <person name="Thoren M.H."/>
            <person name="Johannesson H."/>
        </authorList>
    </citation>
    <scope>NUCLEOTIDE SEQUENCE</scope>
    <source>
        <strain evidence="1">CBS 232.78</strain>
    </source>
</reference>
<gene>
    <name evidence="1" type="ORF">B0H63DRAFT_551303</name>
</gene>
<dbReference type="InterPro" id="IPR027796">
    <property type="entry name" value="OTT_1508_deam-like"/>
</dbReference>
<sequence length="280" mass="32403">MPKTFSTEESIARAVWAGQILSYSEEDSHDINSKASIDAFLDEEPGYRRIITNPRFENSPIPDCQQFLDPIAQLFFLPFGSNAKAYASQTTYSQRLALGLFKKVISRWGTPETKIGEYAEKTVPRAYQCVQSPDVYELLRCSYQHNAEEIWDKMNYLARPMDDGRVLWQISRRLPKFKRIRIHLLVDTEKRTRLRPQFCVDTKTALYGLGLDPAPDGWQQRHILEEHCQTPRSLHAEMQLVIHLYADPARDQRLAYFGCSKLACHQCYKFLHALGQPIFA</sequence>
<dbReference type="Pfam" id="PF14441">
    <property type="entry name" value="OTT_1508_deam"/>
    <property type="match status" value="1"/>
</dbReference>
<protein>
    <submittedName>
        <fullName evidence="1">Uncharacterized protein</fullName>
    </submittedName>
</protein>